<dbReference type="InterPro" id="IPR006598">
    <property type="entry name" value="CAP10"/>
</dbReference>
<feature type="domain" description="Glycosyl transferase CAP10" evidence="3">
    <location>
        <begin position="164"/>
        <end position="412"/>
    </location>
</feature>
<dbReference type="PANTHER" id="PTHR12203">
    <property type="entry name" value="KDEL LYS-ASP-GLU-LEU CONTAINING - RELATED"/>
    <property type="match status" value="1"/>
</dbReference>
<reference evidence="5" key="1">
    <citation type="submission" date="2025-08" db="UniProtKB">
        <authorList>
            <consortium name="RefSeq"/>
        </authorList>
    </citation>
    <scope>IDENTIFICATION</scope>
    <source>
        <tissue evidence="5">Young leaves</tissue>
    </source>
</reference>
<dbReference type="KEGG" id="cmos:111464427"/>
<dbReference type="GeneID" id="111464427"/>
<dbReference type="InterPro" id="IPR051091">
    <property type="entry name" value="O-Glucosyltr/Glycosyltrsf_90"/>
</dbReference>
<sequence length="496" mass="59119">MKRCVDRFVHQILCCDSYSSDAQPPRWRCCSLAHKPTFKTLAFVFCVFLVGFYLRLQWIKAPTYWWEKGIGNEDYKSNLSGVNQYRPSDATCPPYFRWIHEDLRHWRETGITREMLERARKTAHFRVVILEGRVYVEKYMNAFQTRDVFTLWGILQLVRWHPGKLPDLELMFNCDDLPVVRLNDFWGQWSVLPPLFGYCSDESSLDIAFPDWSFWGWVELNIKPWRKILEDIREGNKRTKWEDRVPFAYWKGNPEVHRSRKDLLKCNLTQHHNWGTLVYAQDWSKESRQGFKQSKLEDQCTHRYKIYIEGRAWSVSEKYIISCDSMTLYVKPKYFDFFIRGMVPLEHFWPINDQSKCHSLKFAVEWGNNHTNQAQAIGEEGSKYFQENLKMEFVYDYMFHLLNEYSKLLTFRPTVPAGAVELKLETMIGSAVGLTKKFMEDSMEKSPSKSGPCDLPPHDPTVQREFQNKTLNALKQVDIWEKEYWKTQRKGKWIWD</sequence>
<keyword evidence="2" id="KW-0812">Transmembrane</keyword>
<evidence type="ECO:0000256" key="2">
    <source>
        <dbReference type="SAM" id="Phobius"/>
    </source>
</evidence>
<keyword evidence="4" id="KW-1185">Reference proteome</keyword>
<evidence type="ECO:0000313" key="4">
    <source>
        <dbReference type="Proteomes" id="UP000504609"/>
    </source>
</evidence>
<dbReference type="Proteomes" id="UP000504609">
    <property type="component" value="Unplaced"/>
</dbReference>
<keyword evidence="2" id="KW-0472">Membrane</keyword>
<feature type="transmembrane region" description="Helical" evidence="2">
    <location>
        <begin position="36"/>
        <end position="54"/>
    </location>
</feature>
<name>A0A6J1HIS8_CUCMO</name>
<accession>A0A6J1HIS8</accession>
<evidence type="ECO:0000256" key="1">
    <source>
        <dbReference type="SAM" id="MobiDB-lite"/>
    </source>
</evidence>
<feature type="region of interest" description="Disordered" evidence="1">
    <location>
        <begin position="442"/>
        <end position="462"/>
    </location>
</feature>
<gene>
    <name evidence="5" type="primary">LOC111464427</name>
</gene>
<dbReference type="Pfam" id="PF05686">
    <property type="entry name" value="Glyco_transf_90"/>
    <property type="match status" value="1"/>
</dbReference>
<dbReference type="RefSeq" id="XP_022964396.1">
    <property type="nucleotide sequence ID" value="XM_023108628.1"/>
</dbReference>
<evidence type="ECO:0000259" key="3">
    <source>
        <dbReference type="SMART" id="SM00672"/>
    </source>
</evidence>
<dbReference type="SMART" id="SM00672">
    <property type="entry name" value="CAP10"/>
    <property type="match status" value="1"/>
</dbReference>
<proteinExistence type="predicted"/>
<protein>
    <submittedName>
        <fullName evidence="5">O-glucosyltransferase rumi homolog</fullName>
    </submittedName>
</protein>
<dbReference type="AlphaFoldDB" id="A0A6J1HIS8"/>
<keyword evidence="2" id="KW-1133">Transmembrane helix</keyword>
<dbReference type="PANTHER" id="PTHR12203:SF74">
    <property type="entry name" value="GLYCOSYLTRANSFERASE"/>
    <property type="match status" value="1"/>
</dbReference>
<evidence type="ECO:0000313" key="5">
    <source>
        <dbReference type="RefSeq" id="XP_022964396.1"/>
    </source>
</evidence>
<organism evidence="4 5">
    <name type="scientific">Cucurbita moschata</name>
    <name type="common">Winter crookneck squash</name>
    <name type="synonym">Cucurbita pepo var. moschata</name>
    <dbReference type="NCBI Taxonomy" id="3662"/>
    <lineage>
        <taxon>Eukaryota</taxon>
        <taxon>Viridiplantae</taxon>
        <taxon>Streptophyta</taxon>
        <taxon>Embryophyta</taxon>
        <taxon>Tracheophyta</taxon>
        <taxon>Spermatophyta</taxon>
        <taxon>Magnoliopsida</taxon>
        <taxon>eudicotyledons</taxon>
        <taxon>Gunneridae</taxon>
        <taxon>Pentapetalae</taxon>
        <taxon>rosids</taxon>
        <taxon>fabids</taxon>
        <taxon>Cucurbitales</taxon>
        <taxon>Cucurbitaceae</taxon>
        <taxon>Cucurbiteae</taxon>
        <taxon>Cucurbita</taxon>
    </lineage>
</organism>